<sequence length="94" mass="10754">MVFKLFCAMCHNLEKSWNKQLSLFFALSCFLGSILAARCQPGQDSERSPFPLFVYFPRYISICAVGFCLSQLTTVAMPRPWRVKSCRPQCLFSS</sequence>
<comment type="caution">
    <text evidence="2">The sequence shown here is derived from an EMBL/GenBank/DDBJ whole genome shotgun (WGS) entry which is preliminary data.</text>
</comment>
<organism evidence="2 3">
    <name type="scientific">Lasiosphaeris hirsuta</name>
    <dbReference type="NCBI Taxonomy" id="260670"/>
    <lineage>
        <taxon>Eukaryota</taxon>
        <taxon>Fungi</taxon>
        <taxon>Dikarya</taxon>
        <taxon>Ascomycota</taxon>
        <taxon>Pezizomycotina</taxon>
        <taxon>Sordariomycetes</taxon>
        <taxon>Sordariomycetidae</taxon>
        <taxon>Sordariales</taxon>
        <taxon>Lasiosphaeriaceae</taxon>
        <taxon>Lasiosphaeris</taxon>
    </lineage>
</organism>
<dbReference type="EMBL" id="JAUKUA010000003">
    <property type="protein sequence ID" value="KAK0720036.1"/>
    <property type="molecule type" value="Genomic_DNA"/>
</dbReference>
<accession>A0AA40E0R0</accession>
<name>A0AA40E0R0_9PEZI</name>
<keyword evidence="1" id="KW-0812">Transmembrane</keyword>
<feature type="transmembrane region" description="Helical" evidence="1">
    <location>
        <begin position="52"/>
        <end position="77"/>
    </location>
</feature>
<evidence type="ECO:0000313" key="3">
    <source>
        <dbReference type="Proteomes" id="UP001172102"/>
    </source>
</evidence>
<evidence type="ECO:0000256" key="1">
    <source>
        <dbReference type="SAM" id="Phobius"/>
    </source>
</evidence>
<keyword evidence="3" id="KW-1185">Reference proteome</keyword>
<keyword evidence="1" id="KW-0472">Membrane</keyword>
<gene>
    <name evidence="2" type="ORF">B0H67DRAFT_174244</name>
</gene>
<dbReference type="AlphaFoldDB" id="A0AA40E0R0"/>
<keyword evidence="1" id="KW-1133">Transmembrane helix</keyword>
<protein>
    <submittedName>
        <fullName evidence="2">Uncharacterized protein</fullName>
    </submittedName>
</protein>
<evidence type="ECO:0000313" key="2">
    <source>
        <dbReference type="EMBL" id="KAK0720036.1"/>
    </source>
</evidence>
<reference evidence="2" key="1">
    <citation type="submission" date="2023-06" db="EMBL/GenBank/DDBJ databases">
        <title>Genome-scale phylogeny and comparative genomics of the fungal order Sordariales.</title>
        <authorList>
            <consortium name="Lawrence Berkeley National Laboratory"/>
            <person name="Hensen N."/>
            <person name="Bonometti L."/>
            <person name="Westerberg I."/>
            <person name="Brannstrom I.O."/>
            <person name="Guillou S."/>
            <person name="Cros-Aarteil S."/>
            <person name="Calhoun S."/>
            <person name="Haridas S."/>
            <person name="Kuo A."/>
            <person name="Mondo S."/>
            <person name="Pangilinan J."/>
            <person name="Riley R."/>
            <person name="Labutti K."/>
            <person name="Andreopoulos B."/>
            <person name="Lipzen A."/>
            <person name="Chen C."/>
            <person name="Yanf M."/>
            <person name="Daum C."/>
            <person name="Ng V."/>
            <person name="Clum A."/>
            <person name="Steindorff A."/>
            <person name="Ohm R."/>
            <person name="Martin F."/>
            <person name="Silar P."/>
            <person name="Natvig D."/>
            <person name="Lalanne C."/>
            <person name="Gautier V."/>
            <person name="Ament-Velasquez S.L."/>
            <person name="Kruys A."/>
            <person name="Hutchinson M.I."/>
            <person name="Powell A.J."/>
            <person name="Barry K."/>
            <person name="Miller A.N."/>
            <person name="Grigoriev I.V."/>
            <person name="Debuchy R."/>
            <person name="Gladieux P."/>
            <person name="Thoren M.H."/>
            <person name="Johannesson H."/>
        </authorList>
    </citation>
    <scope>NUCLEOTIDE SEQUENCE</scope>
    <source>
        <strain evidence="2">SMH4607-1</strain>
    </source>
</reference>
<dbReference type="Proteomes" id="UP001172102">
    <property type="component" value="Unassembled WGS sequence"/>
</dbReference>
<proteinExistence type="predicted"/>